<name>R0GPD6_9BRAS</name>
<dbReference type="Gene3D" id="2.60.120.620">
    <property type="entry name" value="q2cbj1_9rhob like domain"/>
    <property type="match status" value="1"/>
</dbReference>
<dbReference type="eggNOG" id="KOG1591">
    <property type="taxonomic scope" value="Eukaryota"/>
</dbReference>
<keyword evidence="2" id="KW-0479">Metal-binding</keyword>
<evidence type="ECO:0008006" key="6">
    <source>
        <dbReference type="Google" id="ProtNLM"/>
    </source>
</evidence>
<evidence type="ECO:0000313" key="5">
    <source>
        <dbReference type="Proteomes" id="UP000029121"/>
    </source>
</evidence>
<accession>R0GPD6</accession>
<dbReference type="Proteomes" id="UP000029121">
    <property type="component" value="Unassembled WGS sequence"/>
</dbReference>
<evidence type="ECO:0000256" key="3">
    <source>
        <dbReference type="ARBA" id="ARBA00023004"/>
    </source>
</evidence>
<dbReference type="GO" id="GO:0046872">
    <property type="term" value="F:metal ion binding"/>
    <property type="evidence" value="ECO:0007669"/>
    <property type="project" value="UniProtKB-KW"/>
</dbReference>
<dbReference type="InterPro" id="IPR045054">
    <property type="entry name" value="P4HA-like"/>
</dbReference>
<dbReference type="KEGG" id="crb:17880753"/>
<organism evidence="4 5">
    <name type="scientific">Capsella rubella</name>
    <dbReference type="NCBI Taxonomy" id="81985"/>
    <lineage>
        <taxon>Eukaryota</taxon>
        <taxon>Viridiplantae</taxon>
        <taxon>Streptophyta</taxon>
        <taxon>Embryophyta</taxon>
        <taxon>Tracheophyta</taxon>
        <taxon>Spermatophyta</taxon>
        <taxon>Magnoliopsida</taxon>
        <taxon>eudicotyledons</taxon>
        <taxon>Gunneridae</taxon>
        <taxon>Pentapetalae</taxon>
        <taxon>rosids</taxon>
        <taxon>malvids</taxon>
        <taxon>Brassicales</taxon>
        <taxon>Brassicaceae</taxon>
        <taxon>Camelineae</taxon>
        <taxon>Capsella</taxon>
    </lineage>
</organism>
<dbReference type="PANTHER" id="PTHR10869:SF160">
    <property type="entry name" value="PROLYL 4-HYDROXYLASE 11-RELATED"/>
    <property type="match status" value="1"/>
</dbReference>
<dbReference type="GO" id="GO:0005789">
    <property type="term" value="C:endoplasmic reticulum membrane"/>
    <property type="evidence" value="ECO:0007669"/>
    <property type="project" value="UniProtKB-SubCell"/>
</dbReference>
<gene>
    <name evidence="4" type="ORF">CARUB_v10007325mg</name>
</gene>
<keyword evidence="5" id="KW-1185">Reference proteome</keyword>
<dbReference type="STRING" id="81985.R0GPD6"/>
<dbReference type="PANTHER" id="PTHR10869">
    <property type="entry name" value="PROLYL 4-HYDROXYLASE ALPHA SUBUNIT"/>
    <property type="match status" value="1"/>
</dbReference>
<feature type="non-terminal residue" evidence="4">
    <location>
        <position position="168"/>
    </location>
</feature>
<proteinExistence type="predicted"/>
<dbReference type="Pfam" id="PF14223">
    <property type="entry name" value="Retrotran_gag_2"/>
    <property type="match status" value="1"/>
</dbReference>
<dbReference type="OrthoDB" id="1056482at2759"/>
<comment type="subcellular location">
    <subcellularLocation>
        <location evidence="1">Endoplasmic reticulum membrane</location>
    </subcellularLocation>
</comment>
<evidence type="ECO:0000313" key="4">
    <source>
        <dbReference type="EMBL" id="EOA18744.1"/>
    </source>
</evidence>
<protein>
    <recommendedName>
        <fullName evidence="6">Prolyl 4-hydroxylase alpha subunit domain-containing protein</fullName>
    </recommendedName>
</protein>
<dbReference type="AlphaFoldDB" id="R0GPD6"/>
<reference evidence="5" key="1">
    <citation type="journal article" date="2013" name="Nat. Genet.">
        <title>The Capsella rubella genome and the genomic consequences of rapid mating system evolution.</title>
        <authorList>
            <person name="Slotte T."/>
            <person name="Hazzouri K.M."/>
            <person name="Agren J.A."/>
            <person name="Koenig D."/>
            <person name="Maumus F."/>
            <person name="Guo Y.L."/>
            <person name="Steige K."/>
            <person name="Platts A.E."/>
            <person name="Escobar J.S."/>
            <person name="Newman L.K."/>
            <person name="Wang W."/>
            <person name="Mandakova T."/>
            <person name="Vello E."/>
            <person name="Smith L.M."/>
            <person name="Henz S.R."/>
            <person name="Steffen J."/>
            <person name="Takuno S."/>
            <person name="Brandvain Y."/>
            <person name="Coop G."/>
            <person name="Andolfatto P."/>
            <person name="Hu T.T."/>
            <person name="Blanchette M."/>
            <person name="Clark R.M."/>
            <person name="Quesneville H."/>
            <person name="Nordborg M."/>
            <person name="Gaut B.S."/>
            <person name="Lysak M.A."/>
            <person name="Jenkins J."/>
            <person name="Grimwood J."/>
            <person name="Chapman J."/>
            <person name="Prochnik S."/>
            <person name="Shu S."/>
            <person name="Rokhsar D."/>
            <person name="Schmutz J."/>
            <person name="Weigel D."/>
            <person name="Wright S.I."/>
        </authorList>
    </citation>
    <scope>NUCLEOTIDE SEQUENCE [LARGE SCALE GENOMIC DNA]</scope>
    <source>
        <strain evidence="5">cv. Monte Gargano</strain>
    </source>
</reference>
<keyword evidence="3" id="KW-0408">Iron</keyword>
<evidence type="ECO:0000256" key="2">
    <source>
        <dbReference type="ARBA" id="ARBA00022723"/>
    </source>
</evidence>
<evidence type="ECO:0000256" key="1">
    <source>
        <dbReference type="ARBA" id="ARBA00004586"/>
    </source>
</evidence>
<dbReference type="EMBL" id="KB870811">
    <property type="protein sequence ID" value="EOA18744.1"/>
    <property type="molecule type" value="Genomic_DNA"/>
</dbReference>
<sequence length="168" mass="19076">MSKSTSQSTILYLRQKLNGLKIHESSDLLEHINTFEELVGDQVCVDVKIEDKNKDMILFCSLPPLLTAITCNINATNSLRFPQERWLEIISREPRAFVYHNFLTDKECEHLISLAKPNMAASKVRDTITGRGIDSSSRTSTGTFLRSGNDKIVKDIEKRISEFTFIPV</sequence>
<dbReference type="GO" id="GO:0004656">
    <property type="term" value="F:procollagen-proline 4-dioxygenase activity"/>
    <property type="evidence" value="ECO:0007669"/>
    <property type="project" value="TreeGrafter"/>
</dbReference>